<evidence type="ECO:0000259" key="3">
    <source>
        <dbReference type="Pfam" id="PF16344"/>
    </source>
</evidence>
<feature type="domain" description="FecR protein" evidence="2">
    <location>
        <begin position="124"/>
        <end position="218"/>
    </location>
</feature>
<dbReference type="InterPro" id="IPR032508">
    <property type="entry name" value="FecR_C"/>
</dbReference>
<protein>
    <submittedName>
        <fullName evidence="4">DUF4974 domain-containing protein</fullName>
    </submittedName>
</protein>
<gene>
    <name evidence="4" type="ORF">ON006_20445</name>
</gene>
<evidence type="ECO:0000256" key="1">
    <source>
        <dbReference type="SAM" id="Phobius"/>
    </source>
</evidence>
<keyword evidence="1" id="KW-0472">Membrane</keyword>
<dbReference type="InterPro" id="IPR012373">
    <property type="entry name" value="Ferrdict_sens_TM"/>
</dbReference>
<dbReference type="Pfam" id="PF04773">
    <property type="entry name" value="FecR"/>
    <property type="match status" value="1"/>
</dbReference>
<keyword evidence="5" id="KW-1185">Reference proteome</keyword>
<dbReference type="KEGG" id="dpf:ON006_20445"/>
<dbReference type="PANTHER" id="PTHR30273:SF2">
    <property type="entry name" value="PROTEIN FECR"/>
    <property type="match status" value="1"/>
</dbReference>
<evidence type="ECO:0000313" key="5">
    <source>
        <dbReference type="Proteomes" id="UP001164653"/>
    </source>
</evidence>
<dbReference type="AlphaFoldDB" id="A0A9E8N920"/>
<sequence>MSSRNRNKFRSIVGRYLRGGADEEEVDMIEKYYKLFSGKPDQLSKLSEEELADVRGRMKDNIAKRIAVQPARSRPLWSGAFWRVAAAILILIGAGWVFFVVKQQREPQVSVLVSKTIIQQSVKGQTKFVMLPDGSRVVLHGDTRIEYDRDFNSKTREVSLTGEAYFDVVHINTNGQKPRPFVIRTGKIRTTVLGTAFSIKSLPTGSEVVVTVTRGKVRVDDGEKHTSLLTANQQMTYNTHTTVADEKAVKSQELTAWVQADMVFEETPFGELAEMLAKRYDVKIAFQNPQLQKCLITGRFSGTETLEEVFKVLTLTSNTKYALDGGELVLSGEGCR</sequence>
<name>A0A9E8N920_9BACT</name>
<dbReference type="GO" id="GO:0016989">
    <property type="term" value="F:sigma factor antagonist activity"/>
    <property type="evidence" value="ECO:0007669"/>
    <property type="project" value="TreeGrafter"/>
</dbReference>
<feature type="domain" description="Protein FecR C-terminal" evidence="3">
    <location>
        <begin position="262"/>
        <end position="328"/>
    </location>
</feature>
<proteinExistence type="predicted"/>
<dbReference type="Gene3D" id="3.55.50.30">
    <property type="match status" value="1"/>
</dbReference>
<dbReference type="RefSeq" id="WP_244823713.1">
    <property type="nucleotide sequence ID" value="NZ_CP112998.1"/>
</dbReference>
<keyword evidence="1" id="KW-1133">Transmembrane helix</keyword>
<organism evidence="4 5">
    <name type="scientific">Dyadobacter pollutisoli</name>
    <dbReference type="NCBI Taxonomy" id="2910158"/>
    <lineage>
        <taxon>Bacteria</taxon>
        <taxon>Pseudomonadati</taxon>
        <taxon>Bacteroidota</taxon>
        <taxon>Cytophagia</taxon>
        <taxon>Cytophagales</taxon>
        <taxon>Spirosomataceae</taxon>
        <taxon>Dyadobacter</taxon>
    </lineage>
</organism>
<accession>A0A9E8N920</accession>
<keyword evidence="1" id="KW-0812">Transmembrane</keyword>
<dbReference type="PANTHER" id="PTHR30273">
    <property type="entry name" value="PERIPLASMIC SIGNAL SENSOR AND SIGMA FACTOR ACTIVATOR FECR-RELATED"/>
    <property type="match status" value="1"/>
</dbReference>
<reference evidence="4" key="1">
    <citation type="submission" date="2022-11" db="EMBL/GenBank/DDBJ databases">
        <title>Dyadobacter pollutisoli sp. nov., isolated from plastic dumped soil.</title>
        <authorList>
            <person name="Kim J.M."/>
            <person name="Kim K.R."/>
            <person name="Lee J.K."/>
            <person name="Hao L."/>
            <person name="Jeon C.O."/>
        </authorList>
    </citation>
    <scope>NUCLEOTIDE SEQUENCE</scope>
    <source>
        <strain evidence="4">U1</strain>
    </source>
</reference>
<dbReference type="EMBL" id="CP112998">
    <property type="protein sequence ID" value="WAC10119.1"/>
    <property type="molecule type" value="Genomic_DNA"/>
</dbReference>
<dbReference type="Gene3D" id="2.60.120.1440">
    <property type="match status" value="1"/>
</dbReference>
<dbReference type="Pfam" id="PF16344">
    <property type="entry name" value="FecR_C"/>
    <property type="match status" value="1"/>
</dbReference>
<dbReference type="Proteomes" id="UP001164653">
    <property type="component" value="Chromosome"/>
</dbReference>
<feature type="transmembrane region" description="Helical" evidence="1">
    <location>
        <begin position="80"/>
        <end position="101"/>
    </location>
</feature>
<evidence type="ECO:0000259" key="2">
    <source>
        <dbReference type="Pfam" id="PF04773"/>
    </source>
</evidence>
<evidence type="ECO:0000313" key="4">
    <source>
        <dbReference type="EMBL" id="WAC10119.1"/>
    </source>
</evidence>
<dbReference type="InterPro" id="IPR006860">
    <property type="entry name" value="FecR"/>
</dbReference>